<dbReference type="EMBL" id="CAKMRJ010004445">
    <property type="protein sequence ID" value="CAH1437991.1"/>
    <property type="molecule type" value="Genomic_DNA"/>
</dbReference>
<dbReference type="Proteomes" id="UP001157418">
    <property type="component" value="Unassembled WGS sequence"/>
</dbReference>
<protein>
    <submittedName>
        <fullName evidence="1">Uncharacterized protein</fullName>
    </submittedName>
</protein>
<sequence>MATGINRQPDHGISAYNIPKFYHHFAYHRWTYHGLEFTVVHRRLSLLTWNSPSSLLFPLNFTMISSLVSSHHLCSVERSSSSHLPGRSTYTRLSLVNEAGSGIGRLKHCRRWTCNNQ</sequence>
<name>A0AAU9NJF4_9ASTR</name>
<dbReference type="AlphaFoldDB" id="A0AAU9NJF4"/>
<evidence type="ECO:0000313" key="1">
    <source>
        <dbReference type="EMBL" id="CAH1437991.1"/>
    </source>
</evidence>
<comment type="caution">
    <text evidence="1">The sequence shown here is derived from an EMBL/GenBank/DDBJ whole genome shotgun (WGS) entry which is preliminary data.</text>
</comment>
<gene>
    <name evidence="1" type="ORF">LVIROSA_LOCUS24274</name>
</gene>
<proteinExistence type="predicted"/>
<reference evidence="1 2" key="1">
    <citation type="submission" date="2022-01" db="EMBL/GenBank/DDBJ databases">
        <authorList>
            <person name="Xiong W."/>
            <person name="Schranz E."/>
        </authorList>
    </citation>
    <scope>NUCLEOTIDE SEQUENCE [LARGE SCALE GENOMIC DNA]</scope>
</reference>
<keyword evidence="2" id="KW-1185">Reference proteome</keyword>
<evidence type="ECO:0000313" key="2">
    <source>
        <dbReference type="Proteomes" id="UP001157418"/>
    </source>
</evidence>
<organism evidence="1 2">
    <name type="scientific">Lactuca virosa</name>
    <dbReference type="NCBI Taxonomy" id="75947"/>
    <lineage>
        <taxon>Eukaryota</taxon>
        <taxon>Viridiplantae</taxon>
        <taxon>Streptophyta</taxon>
        <taxon>Embryophyta</taxon>
        <taxon>Tracheophyta</taxon>
        <taxon>Spermatophyta</taxon>
        <taxon>Magnoliopsida</taxon>
        <taxon>eudicotyledons</taxon>
        <taxon>Gunneridae</taxon>
        <taxon>Pentapetalae</taxon>
        <taxon>asterids</taxon>
        <taxon>campanulids</taxon>
        <taxon>Asterales</taxon>
        <taxon>Asteraceae</taxon>
        <taxon>Cichorioideae</taxon>
        <taxon>Cichorieae</taxon>
        <taxon>Lactucinae</taxon>
        <taxon>Lactuca</taxon>
    </lineage>
</organism>
<accession>A0AAU9NJF4</accession>